<dbReference type="SUPFAM" id="SSF51126">
    <property type="entry name" value="Pectin lyase-like"/>
    <property type="match status" value="1"/>
</dbReference>
<feature type="domain" description="Rhamnogalacturonase A/B/Epimerase-like pectate lyase" evidence="2">
    <location>
        <begin position="78"/>
        <end position="140"/>
    </location>
</feature>
<reference evidence="3 4" key="1">
    <citation type="submission" date="2023-09" db="EMBL/GenBank/DDBJ databases">
        <authorList>
            <person name="Rey-Velasco X."/>
        </authorList>
    </citation>
    <scope>NUCLEOTIDE SEQUENCE [LARGE SCALE GENOMIC DNA]</scope>
    <source>
        <strain evidence="3 4">W311</strain>
    </source>
</reference>
<dbReference type="InterPro" id="IPR012334">
    <property type="entry name" value="Pectin_lyas_fold"/>
</dbReference>
<name>A0ABZ0B8V1_9SPHN</name>
<evidence type="ECO:0000256" key="1">
    <source>
        <dbReference type="SAM" id="SignalP"/>
    </source>
</evidence>
<gene>
    <name evidence="3" type="ORF">RPR59_00160</name>
</gene>
<keyword evidence="4" id="KW-1185">Reference proteome</keyword>
<evidence type="ECO:0000313" key="4">
    <source>
        <dbReference type="Proteomes" id="UP001302249"/>
    </source>
</evidence>
<dbReference type="RefSeq" id="WP_313915443.1">
    <property type="nucleotide sequence ID" value="NZ_CP135076.1"/>
</dbReference>
<dbReference type="Gene3D" id="2.160.20.10">
    <property type="entry name" value="Single-stranded right-handed beta-helix, Pectin lyase-like"/>
    <property type="match status" value="2"/>
</dbReference>
<dbReference type="GO" id="GO:0016787">
    <property type="term" value="F:hydrolase activity"/>
    <property type="evidence" value="ECO:0007669"/>
    <property type="project" value="UniProtKB-KW"/>
</dbReference>
<keyword evidence="1" id="KW-0732">Signal</keyword>
<sequence>MASRPGRRTPYRTCRAALLGAALCLGGWSGSVVAQDDAAVPAILSDPAVAAKVPLPDYSYAGYGFGVAPLPTDSGAVIDVTEYGARPDDGLDDSKAVLKAIEAADAVEGKVTVRFPKGRFIISSILRIQRGDFVLEGAGRGGEGTTLFFPRPLKIVDTSHDLDELREYLVKEHKFQREPKNNIDTLFTEYSWTGGFIQVGPENERAAAYLPQYDKRDPVLTDGVSGEHFTRTLTVSDPSKLRVGQVVELQWFSTDGENSPIIRSIYGDYDGKIGSHHWSYKDRPLVVQPTRIEAIDGRRVMIGDPLMHDISDRQPAVIAHHELLENVGIQGLRLQFPDGPTYGHHLEQGNNGIYLTGMFDGWVRDVAIHNADSGILTYDSGNLTIRNVATSGDRTAHYAVHVGNAHNVLVRDLLVTNPVVHSLSLNTLSTRAVFTHARVTSDATLDQHAGANHQNLFDDVTLSIAPEKKDGKWTYELWHHGGARYWLPPHGRYNTNWNVNVVVESGATPGETVTLTGKPMGPGERIVGVNGNRLFAVDYTPEPYLARVNQTMAAVPSLYDYQLARRAK</sequence>
<organism evidence="3 4">
    <name type="scientific">Stakelama saccharophila</name>
    <dbReference type="NCBI Taxonomy" id="3075605"/>
    <lineage>
        <taxon>Bacteria</taxon>
        <taxon>Pseudomonadati</taxon>
        <taxon>Pseudomonadota</taxon>
        <taxon>Alphaproteobacteria</taxon>
        <taxon>Sphingomonadales</taxon>
        <taxon>Sphingomonadaceae</taxon>
        <taxon>Stakelama</taxon>
    </lineage>
</organism>
<dbReference type="Pfam" id="PF12708">
    <property type="entry name" value="Pect-lyase_RHGA_epim"/>
    <property type="match status" value="1"/>
</dbReference>
<dbReference type="Proteomes" id="UP001302249">
    <property type="component" value="Chromosome"/>
</dbReference>
<dbReference type="EMBL" id="CP135076">
    <property type="protein sequence ID" value="WNO53719.1"/>
    <property type="molecule type" value="Genomic_DNA"/>
</dbReference>
<evidence type="ECO:0000313" key="3">
    <source>
        <dbReference type="EMBL" id="WNO53719.1"/>
    </source>
</evidence>
<dbReference type="InterPro" id="IPR024535">
    <property type="entry name" value="RHGA/B-epi-like_pectate_lyase"/>
</dbReference>
<keyword evidence="3" id="KW-0378">Hydrolase</keyword>
<evidence type="ECO:0000259" key="2">
    <source>
        <dbReference type="Pfam" id="PF12708"/>
    </source>
</evidence>
<dbReference type="InterPro" id="IPR011050">
    <property type="entry name" value="Pectin_lyase_fold/virulence"/>
</dbReference>
<feature type="chain" id="PRO_5045190998" evidence="1">
    <location>
        <begin position="35"/>
        <end position="568"/>
    </location>
</feature>
<accession>A0ABZ0B8V1</accession>
<protein>
    <submittedName>
        <fullName evidence="3">Glycosyl hydrolase family 28-related protein</fullName>
    </submittedName>
</protein>
<proteinExistence type="predicted"/>
<feature type="signal peptide" evidence="1">
    <location>
        <begin position="1"/>
        <end position="34"/>
    </location>
</feature>